<dbReference type="Proteomes" id="UP000836788">
    <property type="component" value="Chromosome 12"/>
</dbReference>
<gene>
    <name evidence="2" type="ORF">PTTT1_LOCUS11948</name>
</gene>
<dbReference type="Gene3D" id="3.30.110.60">
    <property type="entry name" value="YhbY-like"/>
    <property type="match status" value="1"/>
</dbReference>
<evidence type="ECO:0000256" key="1">
    <source>
        <dbReference type="SAM" id="SignalP"/>
    </source>
</evidence>
<feature type="chain" id="PRO_5035427776" description="CRM domain-containing protein" evidence="1">
    <location>
        <begin position="21"/>
        <end position="188"/>
    </location>
</feature>
<proteinExistence type="predicted"/>
<dbReference type="InterPro" id="IPR035920">
    <property type="entry name" value="YhbY-like_sf"/>
</dbReference>
<keyword evidence="1" id="KW-0732">Signal</keyword>
<protein>
    <recommendedName>
        <fullName evidence="3">CRM domain-containing protein</fullName>
    </recommendedName>
</protein>
<evidence type="ECO:0000313" key="2">
    <source>
        <dbReference type="EMBL" id="CAG9280021.1"/>
    </source>
</evidence>
<dbReference type="SUPFAM" id="SSF75471">
    <property type="entry name" value="YhbY-like"/>
    <property type="match status" value="1"/>
</dbReference>
<accession>A0A8J9SRU4</accession>
<evidence type="ECO:0008006" key="3">
    <source>
        <dbReference type="Google" id="ProtNLM"/>
    </source>
</evidence>
<dbReference type="EMBL" id="OU594953">
    <property type="protein sequence ID" value="CAG9280021.1"/>
    <property type="molecule type" value="Genomic_DNA"/>
</dbReference>
<feature type="signal peptide" evidence="1">
    <location>
        <begin position="1"/>
        <end position="20"/>
    </location>
</feature>
<dbReference type="AlphaFoldDB" id="A0A8J9SRU4"/>
<sequence>MRAALQLTLLTVLCLEFSRAFVFQPSARQAMAVCCRSQSASGTIVLRDAGDAEDHEIDEEDFDESPFTEPKKPLDQMEKAWRHAQKPLLRIGSKGATLTHGNSLRQLLDAHTVVRVKVNTRRFGTLKEAFKQIAELAIESGAPEGIEMLQAREVDKVILFGLPGTLDKINKNEFPPPEPVVHDNIVRP</sequence>
<reference evidence="2" key="1">
    <citation type="submission" date="2022-02" db="EMBL/GenBank/DDBJ databases">
        <authorList>
            <person name="Giguere J D."/>
        </authorList>
    </citation>
    <scope>NUCLEOTIDE SEQUENCE</scope>
    <source>
        <strain evidence="2">CCAP 1055/1</strain>
    </source>
</reference>
<name>A0A8J9SRU4_PHATR</name>
<organism evidence="2">
    <name type="scientific">Phaeodactylum tricornutum</name>
    <name type="common">Diatom</name>
    <dbReference type="NCBI Taxonomy" id="2850"/>
    <lineage>
        <taxon>Eukaryota</taxon>
        <taxon>Sar</taxon>
        <taxon>Stramenopiles</taxon>
        <taxon>Ochrophyta</taxon>
        <taxon>Bacillariophyta</taxon>
        <taxon>Bacillariophyceae</taxon>
        <taxon>Bacillariophycidae</taxon>
        <taxon>Naviculales</taxon>
        <taxon>Phaeodactylaceae</taxon>
        <taxon>Phaeodactylum</taxon>
    </lineage>
</organism>